<gene>
    <name evidence="1" type="ORF">I8J31_02540</name>
</gene>
<dbReference type="Proteomes" id="UP000628710">
    <property type="component" value="Unassembled WGS sequence"/>
</dbReference>
<name>A0A934JSF5_9GAMM</name>
<dbReference type="RefSeq" id="WP_199466730.1">
    <property type="nucleotide sequence ID" value="NZ_JAEMNX010000002.1"/>
</dbReference>
<evidence type="ECO:0000313" key="2">
    <source>
        <dbReference type="Proteomes" id="UP000628710"/>
    </source>
</evidence>
<dbReference type="EMBL" id="JAEMNX010000002">
    <property type="protein sequence ID" value="MBJ7536555.1"/>
    <property type="molecule type" value="Genomic_DNA"/>
</dbReference>
<protein>
    <submittedName>
        <fullName evidence="1">Uncharacterized protein</fullName>
    </submittedName>
</protein>
<reference evidence="1" key="1">
    <citation type="submission" date="2020-12" db="EMBL/GenBank/DDBJ databases">
        <title>Marinomonas arctica sp. nov., a psychrotolerant bacterium isolated from the Arctic.</title>
        <authorList>
            <person name="Zhang Y."/>
        </authorList>
    </citation>
    <scope>NUCLEOTIDE SEQUENCE</scope>
    <source>
        <strain evidence="1">C1424</strain>
    </source>
</reference>
<proteinExistence type="predicted"/>
<organism evidence="1 2">
    <name type="scientific">Marinomonas transparens</name>
    <dbReference type="NCBI Taxonomy" id="2795388"/>
    <lineage>
        <taxon>Bacteria</taxon>
        <taxon>Pseudomonadati</taxon>
        <taxon>Pseudomonadota</taxon>
        <taxon>Gammaproteobacteria</taxon>
        <taxon>Oceanospirillales</taxon>
        <taxon>Oceanospirillaceae</taxon>
        <taxon>Marinomonas</taxon>
    </lineage>
</organism>
<sequence length="157" mass="17657">MPITVDAGDIIAGFALLMSAYATWRTTSFNEKQKSLIESQEKLNNLLLEKEESEAASGKKADLGASFVKLGSNKHRLKVWNKGSATARNIRLEFPEGNDVLMQSDVDEKFPLESMEKFQSVELIASVHMGTKSKHVIRIVWEDDAHNYNEKLVYPTL</sequence>
<keyword evidence="2" id="KW-1185">Reference proteome</keyword>
<comment type="caution">
    <text evidence="1">The sequence shown here is derived from an EMBL/GenBank/DDBJ whole genome shotgun (WGS) entry which is preliminary data.</text>
</comment>
<dbReference type="AlphaFoldDB" id="A0A934JSF5"/>
<accession>A0A934JSF5</accession>
<evidence type="ECO:0000313" key="1">
    <source>
        <dbReference type="EMBL" id="MBJ7536555.1"/>
    </source>
</evidence>